<keyword evidence="4" id="KW-0411">Iron-sulfur</keyword>
<dbReference type="PANTHER" id="PTHR43075">
    <property type="entry name" value="FORMATE LYASE ACTIVATING ENZYME, PUTATIVE (AFU_ORTHOLOGUE AFUA_2G15630)-RELATED"/>
    <property type="match status" value="1"/>
</dbReference>
<protein>
    <submittedName>
        <fullName evidence="6">Radical SAM protein</fullName>
    </submittedName>
</protein>
<feature type="domain" description="Radical SAM core" evidence="5">
    <location>
        <begin position="32"/>
        <end position="164"/>
    </location>
</feature>
<dbReference type="InterPro" id="IPR016431">
    <property type="entry name" value="Pyrv-formate_lyase-activ_prd"/>
</dbReference>
<keyword evidence="7" id="KW-1185">Reference proteome</keyword>
<comment type="caution">
    <text evidence="6">The sequence shown here is derived from an EMBL/GenBank/DDBJ whole genome shotgun (WGS) entry which is preliminary data.</text>
</comment>
<evidence type="ECO:0000313" key="6">
    <source>
        <dbReference type="EMBL" id="MEC4176605.1"/>
    </source>
</evidence>
<reference evidence="6 7" key="1">
    <citation type="submission" date="2024-01" db="EMBL/GenBank/DDBJ databases">
        <title>novel species in genus Adlercreutzia.</title>
        <authorList>
            <person name="Liu X."/>
        </authorList>
    </citation>
    <scope>NUCLEOTIDE SEQUENCE [LARGE SCALE GENOMIC DNA]</scope>
    <source>
        <strain evidence="6 7">R7</strain>
    </source>
</reference>
<proteinExistence type="predicted"/>
<sequence length="290" mass="30877">MCGADDRLMVARAALHFWEEPPISGEDGSGTIFFAGCPLRCVYCQNADIALGEHAREITVERLAAIMGELQAAGALNINCVTPTHYAPQIRAAVAAARAAGMALPVLWNTGGYETVEAVRGNAGTVDAYLTDFKYADAALARRYSHAPDYPAEALAALEAMVQAVGEPRYDTYRGQERLVSGVVVRHLMLPGALEDSKAVVRLVHERFGNAVRLSLMNQYTPVLASAAEAGNSRAAAALAACPELACTVPDAAYEELLDFADALGVEDYFWQEGGAAVESFIPSFDFTGV</sequence>
<keyword evidence="2" id="KW-0479">Metal-binding</keyword>
<dbReference type="PANTHER" id="PTHR43075:SF1">
    <property type="entry name" value="FORMATE LYASE ACTIVATING ENZYME, PUTATIVE (AFU_ORTHOLOGUE AFUA_2G15630)-RELATED"/>
    <property type="match status" value="1"/>
</dbReference>
<dbReference type="Pfam" id="PF04055">
    <property type="entry name" value="Radical_SAM"/>
    <property type="match status" value="1"/>
</dbReference>
<name>A0ABU6IJP5_9ACTN</name>
<dbReference type="EMBL" id="JAYMFF010000018">
    <property type="protein sequence ID" value="MEC4176605.1"/>
    <property type="molecule type" value="Genomic_DNA"/>
</dbReference>
<dbReference type="InterPro" id="IPR013785">
    <property type="entry name" value="Aldolase_TIM"/>
</dbReference>
<dbReference type="SUPFAM" id="SSF102114">
    <property type="entry name" value="Radical SAM enzymes"/>
    <property type="match status" value="1"/>
</dbReference>
<dbReference type="InterPro" id="IPR040085">
    <property type="entry name" value="MJ0674-like"/>
</dbReference>
<evidence type="ECO:0000256" key="4">
    <source>
        <dbReference type="ARBA" id="ARBA00023014"/>
    </source>
</evidence>
<dbReference type="InterPro" id="IPR058240">
    <property type="entry name" value="rSAM_sf"/>
</dbReference>
<accession>A0ABU6IJP5</accession>
<evidence type="ECO:0000259" key="5">
    <source>
        <dbReference type="Pfam" id="PF04055"/>
    </source>
</evidence>
<gene>
    <name evidence="6" type="ORF">VIN30_09120</name>
</gene>
<dbReference type="Proteomes" id="UP001349994">
    <property type="component" value="Unassembled WGS sequence"/>
</dbReference>
<dbReference type="InterPro" id="IPR007197">
    <property type="entry name" value="rSAM"/>
</dbReference>
<keyword evidence="1" id="KW-0949">S-adenosyl-L-methionine</keyword>
<dbReference type="PIRSF" id="PIRSF004869">
    <property type="entry name" value="PflX_prd"/>
    <property type="match status" value="1"/>
</dbReference>
<keyword evidence="3" id="KW-0408">Iron</keyword>
<evidence type="ECO:0000313" key="7">
    <source>
        <dbReference type="Proteomes" id="UP001349994"/>
    </source>
</evidence>
<dbReference type="SFLD" id="SFLDS00029">
    <property type="entry name" value="Radical_SAM"/>
    <property type="match status" value="1"/>
</dbReference>
<dbReference type="Gene3D" id="3.20.20.70">
    <property type="entry name" value="Aldolase class I"/>
    <property type="match status" value="1"/>
</dbReference>
<dbReference type="RefSeq" id="WP_338211025.1">
    <property type="nucleotide sequence ID" value="NZ_JAYMFF010000018.1"/>
</dbReference>
<evidence type="ECO:0000256" key="3">
    <source>
        <dbReference type="ARBA" id="ARBA00023004"/>
    </source>
</evidence>
<evidence type="ECO:0000256" key="1">
    <source>
        <dbReference type="ARBA" id="ARBA00022691"/>
    </source>
</evidence>
<organism evidence="6 7">
    <name type="scientific">Adlercreutzia wanghongyangiae</name>
    <dbReference type="NCBI Taxonomy" id="3111451"/>
    <lineage>
        <taxon>Bacteria</taxon>
        <taxon>Bacillati</taxon>
        <taxon>Actinomycetota</taxon>
        <taxon>Coriobacteriia</taxon>
        <taxon>Eggerthellales</taxon>
        <taxon>Eggerthellaceae</taxon>
        <taxon>Adlercreutzia</taxon>
    </lineage>
</organism>
<evidence type="ECO:0000256" key="2">
    <source>
        <dbReference type="ARBA" id="ARBA00022723"/>
    </source>
</evidence>